<protein>
    <submittedName>
        <fullName evidence="3">Uncharacterized protein</fullName>
    </submittedName>
</protein>
<dbReference type="Proteomes" id="UP000295497">
    <property type="component" value="Chromosome"/>
</dbReference>
<feature type="compositionally biased region" description="Pro residues" evidence="1">
    <location>
        <begin position="47"/>
        <end position="56"/>
    </location>
</feature>
<dbReference type="EMBL" id="CP012672">
    <property type="protein sequence ID" value="AUX34956.1"/>
    <property type="molecule type" value="Genomic_DNA"/>
</dbReference>
<feature type="compositionally biased region" description="Low complexity" evidence="1">
    <location>
        <begin position="292"/>
        <end position="313"/>
    </location>
</feature>
<feature type="chain" id="PRO_5020446673" evidence="2">
    <location>
        <begin position="36"/>
        <end position="438"/>
    </location>
</feature>
<gene>
    <name evidence="3" type="ORF">SOCE836_071360</name>
</gene>
<dbReference type="Gene3D" id="1.25.40.10">
    <property type="entry name" value="Tetratricopeptide repeat domain"/>
    <property type="match status" value="1"/>
</dbReference>
<feature type="signal peptide" evidence="2">
    <location>
        <begin position="1"/>
        <end position="35"/>
    </location>
</feature>
<dbReference type="AlphaFoldDB" id="A0A4P2QXN9"/>
<feature type="region of interest" description="Disordered" evidence="1">
    <location>
        <begin position="33"/>
        <end position="117"/>
    </location>
</feature>
<dbReference type="InterPro" id="IPR011990">
    <property type="entry name" value="TPR-like_helical_dom_sf"/>
</dbReference>
<accession>A0A4P2QXN9</accession>
<feature type="region of interest" description="Disordered" evidence="1">
    <location>
        <begin position="282"/>
        <end position="321"/>
    </location>
</feature>
<reference evidence="3 4" key="1">
    <citation type="submission" date="2015-09" db="EMBL/GenBank/DDBJ databases">
        <title>Sorangium comparison.</title>
        <authorList>
            <person name="Zaburannyi N."/>
            <person name="Bunk B."/>
            <person name="Overmann J."/>
            <person name="Mueller R."/>
        </authorList>
    </citation>
    <scope>NUCLEOTIDE SEQUENCE [LARGE SCALE GENOMIC DNA]</scope>
    <source>
        <strain evidence="3 4">So ce836</strain>
    </source>
</reference>
<organism evidence="3 4">
    <name type="scientific">Sorangium cellulosum</name>
    <name type="common">Polyangium cellulosum</name>
    <dbReference type="NCBI Taxonomy" id="56"/>
    <lineage>
        <taxon>Bacteria</taxon>
        <taxon>Pseudomonadati</taxon>
        <taxon>Myxococcota</taxon>
        <taxon>Polyangia</taxon>
        <taxon>Polyangiales</taxon>
        <taxon>Polyangiaceae</taxon>
        <taxon>Sorangium</taxon>
    </lineage>
</organism>
<evidence type="ECO:0000256" key="1">
    <source>
        <dbReference type="SAM" id="MobiDB-lite"/>
    </source>
</evidence>
<sequence length="438" mass="43946">MCRGALPKVSRSRPRELACALAALSLLLSPASGTAAEPGLRHLNPGQPNPGQPNPGPSGLRPLNPGQPNPGPSGSAHLNPGQPNPGPSGLRPPNPGQPNPGSSGSAHPNPGQPNPGQLEARKEQVLALYQAARQLLDAGRVAEACAVLEQGRTLDPTAINLLLRLGECLARAGRTAGAWNVFSEAAAVAKSAGDRRAARAAALASALEPRLSRITIDVPAAAAAPGLEIRHDGVLIPPAQWGRALPVDPGTHTVEARAPGRRRWSTVRAVPPDGARELVHVPSLEHEPPPRALAAALPGPRGQAPRLLASAGRSDGDGDGGGRAQRVIALASGGAGLVGLGLGAAFGLEAIARRDASNRGHCDARSRCDAAGVALREDAQAAGTASTIAFSAGTAALLAAGLLFWTAPPNAAAPPARRAAAAATAGPGAFSLVVGGSY</sequence>
<dbReference type="SUPFAM" id="SSF48452">
    <property type="entry name" value="TPR-like"/>
    <property type="match status" value="1"/>
</dbReference>
<feature type="compositionally biased region" description="Pro residues" evidence="1">
    <location>
        <begin position="82"/>
        <end position="98"/>
    </location>
</feature>
<evidence type="ECO:0000313" key="4">
    <source>
        <dbReference type="Proteomes" id="UP000295497"/>
    </source>
</evidence>
<proteinExistence type="predicted"/>
<keyword evidence="2" id="KW-0732">Signal</keyword>
<evidence type="ECO:0000313" key="3">
    <source>
        <dbReference type="EMBL" id="AUX34956.1"/>
    </source>
</evidence>
<name>A0A4P2QXN9_SORCE</name>
<evidence type="ECO:0000256" key="2">
    <source>
        <dbReference type="SAM" id="SignalP"/>
    </source>
</evidence>